<dbReference type="PANTHER" id="PTHR46481:SF10">
    <property type="entry name" value="ZINC FINGER BED DOMAIN-CONTAINING PROTEIN 39"/>
    <property type="match status" value="1"/>
</dbReference>
<sequence length="231" mass="25731">MVSDNKEMAAEKELEQLAKEWTAGIYGFFKPDPIIDYVKGCCVHTFICGATHCRGTSRHVRRFVNTKDAKSTSNLRRHAVKCWGEDNVNAARSRPADEIHKATKGGSVSGSIMAAFEQQGKGKVSYSHRQHTRTETSLMKTGWPGYWLPSSSMSACDVKLVFAKTRNRITRILQEHPGTLSFATDVWSSPNHKAYVAVTVHFKRDGIPISMLLDIVKVPHSHSSLNLAKAF</sequence>
<evidence type="ECO:0000256" key="3">
    <source>
        <dbReference type="ARBA" id="ARBA00022771"/>
    </source>
</evidence>
<accession>B0CT78</accession>
<evidence type="ECO:0000256" key="4">
    <source>
        <dbReference type="ARBA" id="ARBA00022833"/>
    </source>
</evidence>
<organism evidence="7">
    <name type="scientific">Laccaria bicolor (strain S238N-H82 / ATCC MYA-4686)</name>
    <name type="common">Bicoloured deceiver</name>
    <name type="synonym">Laccaria laccata var. bicolor</name>
    <dbReference type="NCBI Taxonomy" id="486041"/>
    <lineage>
        <taxon>Eukaryota</taxon>
        <taxon>Fungi</taxon>
        <taxon>Dikarya</taxon>
        <taxon>Basidiomycota</taxon>
        <taxon>Agaricomycotina</taxon>
        <taxon>Agaricomycetes</taxon>
        <taxon>Agaricomycetidae</taxon>
        <taxon>Agaricales</taxon>
        <taxon>Agaricineae</taxon>
        <taxon>Hydnangiaceae</taxon>
        <taxon>Laccaria</taxon>
    </lineage>
</organism>
<keyword evidence="5" id="KW-0539">Nucleus</keyword>
<comment type="subcellular location">
    <subcellularLocation>
        <location evidence="1">Nucleus</location>
    </subcellularLocation>
</comment>
<dbReference type="InParanoid" id="B0CT78"/>
<keyword evidence="2" id="KW-0479">Metal-binding</keyword>
<evidence type="ECO:0000313" key="6">
    <source>
        <dbReference type="EMBL" id="EDR14413.1"/>
    </source>
</evidence>
<dbReference type="GeneID" id="6070244"/>
<dbReference type="Proteomes" id="UP000001194">
    <property type="component" value="Unassembled WGS sequence"/>
</dbReference>
<evidence type="ECO:0000256" key="2">
    <source>
        <dbReference type="ARBA" id="ARBA00022723"/>
    </source>
</evidence>
<dbReference type="PANTHER" id="PTHR46481">
    <property type="entry name" value="ZINC FINGER BED DOMAIN-CONTAINING PROTEIN 4"/>
    <property type="match status" value="1"/>
</dbReference>
<gene>
    <name evidence="6" type="ORF">LACBIDRAFT_306233</name>
</gene>
<keyword evidence="7" id="KW-1185">Reference proteome</keyword>
<dbReference type="STRING" id="486041.B0CT78"/>
<evidence type="ECO:0000256" key="1">
    <source>
        <dbReference type="ARBA" id="ARBA00004123"/>
    </source>
</evidence>
<protein>
    <submittedName>
        <fullName evidence="6">Predicted protein</fullName>
    </submittedName>
</protein>
<dbReference type="AlphaFoldDB" id="B0CT78"/>
<proteinExistence type="predicted"/>
<dbReference type="GO" id="GO:0008270">
    <property type="term" value="F:zinc ion binding"/>
    <property type="evidence" value="ECO:0007669"/>
    <property type="project" value="UniProtKB-KW"/>
</dbReference>
<evidence type="ECO:0000256" key="5">
    <source>
        <dbReference type="ARBA" id="ARBA00023242"/>
    </source>
</evidence>
<dbReference type="KEGG" id="lbc:LACBIDRAFT_306233"/>
<dbReference type="RefSeq" id="XP_001874972.1">
    <property type="nucleotide sequence ID" value="XM_001874937.1"/>
</dbReference>
<name>B0CT78_LACBS</name>
<dbReference type="GO" id="GO:0005634">
    <property type="term" value="C:nucleus"/>
    <property type="evidence" value="ECO:0007669"/>
    <property type="project" value="UniProtKB-SubCell"/>
</dbReference>
<dbReference type="HOGENOM" id="CLU_087375_1_0_1"/>
<dbReference type="InterPro" id="IPR052035">
    <property type="entry name" value="ZnF_BED_domain_contain"/>
</dbReference>
<dbReference type="OrthoDB" id="2677917at2759"/>
<evidence type="ECO:0000313" key="7">
    <source>
        <dbReference type="Proteomes" id="UP000001194"/>
    </source>
</evidence>
<dbReference type="EMBL" id="DS547092">
    <property type="protein sequence ID" value="EDR14413.1"/>
    <property type="molecule type" value="Genomic_DNA"/>
</dbReference>
<reference evidence="6 7" key="1">
    <citation type="journal article" date="2008" name="Nature">
        <title>The genome of Laccaria bicolor provides insights into mycorrhizal symbiosis.</title>
        <authorList>
            <person name="Martin F."/>
            <person name="Aerts A."/>
            <person name="Ahren D."/>
            <person name="Brun A."/>
            <person name="Danchin E.G.J."/>
            <person name="Duchaussoy F."/>
            <person name="Gibon J."/>
            <person name="Kohler A."/>
            <person name="Lindquist E."/>
            <person name="Pereda V."/>
            <person name="Salamov A."/>
            <person name="Shapiro H.J."/>
            <person name="Wuyts J."/>
            <person name="Blaudez D."/>
            <person name="Buee M."/>
            <person name="Brokstein P."/>
            <person name="Canbaeck B."/>
            <person name="Cohen D."/>
            <person name="Courty P.E."/>
            <person name="Coutinho P.M."/>
            <person name="Delaruelle C."/>
            <person name="Detter J.C."/>
            <person name="Deveau A."/>
            <person name="DiFazio S."/>
            <person name="Duplessis S."/>
            <person name="Fraissinet-Tachet L."/>
            <person name="Lucic E."/>
            <person name="Frey-Klett P."/>
            <person name="Fourrey C."/>
            <person name="Feussner I."/>
            <person name="Gay G."/>
            <person name="Grimwood J."/>
            <person name="Hoegger P.J."/>
            <person name="Jain P."/>
            <person name="Kilaru S."/>
            <person name="Labbe J."/>
            <person name="Lin Y.C."/>
            <person name="Legue V."/>
            <person name="Le Tacon F."/>
            <person name="Marmeisse R."/>
            <person name="Melayah D."/>
            <person name="Montanini B."/>
            <person name="Muratet M."/>
            <person name="Nehls U."/>
            <person name="Niculita-Hirzel H."/>
            <person name="Oudot-Le Secq M.P."/>
            <person name="Peter M."/>
            <person name="Quesneville H."/>
            <person name="Rajashekar B."/>
            <person name="Reich M."/>
            <person name="Rouhier N."/>
            <person name="Schmutz J."/>
            <person name="Yin T."/>
            <person name="Chalot M."/>
            <person name="Henrissat B."/>
            <person name="Kuees U."/>
            <person name="Lucas S."/>
            <person name="Van de Peer Y."/>
            <person name="Podila G.K."/>
            <person name="Polle A."/>
            <person name="Pukkila P.J."/>
            <person name="Richardson P.M."/>
            <person name="Rouze P."/>
            <person name="Sanders I.R."/>
            <person name="Stajich J.E."/>
            <person name="Tunlid A."/>
            <person name="Tuskan G."/>
            <person name="Grigoriev I.V."/>
        </authorList>
    </citation>
    <scope>NUCLEOTIDE SEQUENCE [LARGE SCALE GENOMIC DNA]</scope>
    <source>
        <strain evidence="7">S238N-H82 / ATCC MYA-4686</strain>
    </source>
</reference>
<keyword evidence="4" id="KW-0862">Zinc</keyword>
<keyword evidence="3" id="KW-0863">Zinc-finger</keyword>